<dbReference type="Gene3D" id="2.10.60.10">
    <property type="entry name" value="CD59"/>
    <property type="match status" value="2"/>
</dbReference>
<evidence type="ECO:0000259" key="3">
    <source>
        <dbReference type="Pfam" id="PF00021"/>
    </source>
</evidence>
<keyword evidence="2" id="KW-0964">Secreted</keyword>
<dbReference type="InterPro" id="IPR016054">
    <property type="entry name" value="LY6_UPA_recep-like"/>
</dbReference>
<dbReference type="InterPro" id="IPR045860">
    <property type="entry name" value="Snake_toxin-like_sf"/>
</dbReference>
<organism evidence="4">
    <name type="scientific">Ichthyosaura alpestris</name>
    <name type="common">Alpine newt</name>
    <name type="synonym">Mesotriton alpestris</name>
    <dbReference type="NCBI Taxonomy" id="54263"/>
    <lineage>
        <taxon>Eukaryota</taxon>
        <taxon>Metazoa</taxon>
        <taxon>Chordata</taxon>
        <taxon>Craniata</taxon>
        <taxon>Vertebrata</taxon>
        <taxon>Euteleostomi</taxon>
        <taxon>Amphibia</taxon>
        <taxon>Batrachia</taxon>
        <taxon>Caudata</taxon>
        <taxon>Salamandroidea</taxon>
        <taxon>Salamandridae</taxon>
        <taxon>Pleurodelinae</taxon>
        <taxon>Ichthyosaura</taxon>
    </lineage>
</organism>
<dbReference type="PANTHER" id="PTHR20914:SF31">
    <property type="entry name" value="PHOSPHOLIPASE A2 INHIBITOR AND LY6_PLAUR DOMAIN-CONTAINING PROTEIN"/>
    <property type="match status" value="1"/>
</dbReference>
<feature type="domain" description="UPAR/Ly6" evidence="3">
    <location>
        <begin position="33"/>
        <end position="117"/>
    </location>
</feature>
<dbReference type="AlphaFoldDB" id="A0A172B232"/>
<proteinExistence type="evidence at transcript level"/>
<dbReference type="CDD" id="cd23572">
    <property type="entry name" value="TFP_LU_ECD_PINLYP_rpt2"/>
    <property type="match status" value="1"/>
</dbReference>
<protein>
    <submittedName>
        <fullName evidence="4">Sodefrin-like factor</fullName>
    </submittedName>
</protein>
<dbReference type="Pfam" id="PF00021">
    <property type="entry name" value="UPAR_LY6"/>
    <property type="match status" value="2"/>
</dbReference>
<dbReference type="InterPro" id="IPR050918">
    <property type="entry name" value="CNF-like_PLA2_Inhibitor"/>
</dbReference>
<reference evidence="4" key="1">
    <citation type="submission" date="2015-02" db="EMBL/GenBank/DDBJ databases">
        <title>Courtship pheromones in the Alpine newt (Ichthyosaura alpestris, Salamandridae).</title>
        <authorList>
            <person name="Treer D."/>
            <person name="Maex M."/>
            <person name="Proost P."/>
            <person name="Van Bocxlaer I."/>
            <person name="Bossuyt F."/>
        </authorList>
    </citation>
    <scope>NUCLEOTIDE SEQUENCE</scope>
    <source>
        <tissue evidence="4">Abdominal gland</tissue>
    </source>
</reference>
<dbReference type="PANTHER" id="PTHR20914">
    <property type="entry name" value="LY6/PLAUR DOMAIN-CONTAINING PROTEIN 8"/>
    <property type="match status" value="1"/>
</dbReference>
<dbReference type="EMBL" id="KP849585">
    <property type="protein sequence ID" value="AKH14020.1"/>
    <property type="molecule type" value="mRNA"/>
</dbReference>
<dbReference type="GO" id="GO:0005576">
    <property type="term" value="C:extracellular region"/>
    <property type="evidence" value="ECO:0007669"/>
    <property type="project" value="UniProtKB-SubCell"/>
</dbReference>
<sequence>MRDITLTALHCGASVCAWHEAPRVLQYRQKDCLLCEKCLATGSSQCSGIFKQCPPDVTHCFKGLENATIGDNVILTAFKDCLDPSQKAACGRDTTLKNSFSTLIISRTCCDSDSCNGGDVRVPALNETLNGYKCKDCFTAQSVDTCTAAGEVQCTGEHYTCGSFSGTAARPGEDAKQYFAKGCASEDFCQSFYLAGT</sequence>
<evidence type="ECO:0000256" key="2">
    <source>
        <dbReference type="ARBA" id="ARBA00022525"/>
    </source>
</evidence>
<evidence type="ECO:0000256" key="1">
    <source>
        <dbReference type="ARBA" id="ARBA00004613"/>
    </source>
</evidence>
<accession>A0A172B232</accession>
<evidence type="ECO:0000313" key="4">
    <source>
        <dbReference type="EMBL" id="AKH14020.1"/>
    </source>
</evidence>
<feature type="domain" description="UPAR/Ly6" evidence="3">
    <location>
        <begin position="131"/>
        <end position="192"/>
    </location>
</feature>
<name>A0A172B232_ICHAP</name>
<comment type="subcellular location">
    <subcellularLocation>
        <location evidence="1">Secreted</location>
    </subcellularLocation>
</comment>
<dbReference type="SUPFAM" id="SSF57302">
    <property type="entry name" value="Snake toxin-like"/>
    <property type="match status" value="2"/>
</dbReference>